<protein>
    <recommendedName>
        <fullName evidence="7">TF-B3 domain-containing protein</fullName>
    </recommendedName>
</protein>
<evidence type="ECO:0000256" key="3">
    <source>
        <dbReference type="ARBA" id="ARBA00023125"/>
    </source>
</evidence>
<dbReference type="PANTHER" id="PTHR31920:SF108">
    <property type="entry name" value="B3 DOMAIN-CONTAINING TRANSCRIPTION FACTOR VRN1-LIKE"/>
    <property type="match status" value="1"/>
</dbReference>
<dbReference type="PANTHER" id="PTHR31920">
    <property type="entry name" value="B3 DOMAIN-CONTAINING"/>
    <property type="match status" value="1"/>
</dbReference>
<evidence type="ECO:0000256" key="6">
    <source>
        <dbReference type="SAM" id="MobiDB-lite"/>
    </source>
</evidence>
<dbReference type="GO" id="GO:0003677">
    <property type="term" value="F:DNA binding"/>
    <property type="evidence" value="ECO:0007669"/>
    <property type="project" value="UniProtKB-KW"/>
</dbReference>
<evidence type="ECO:0000256" key="1">
    <source>
        <dbReference type="ARBA" id="ARBA00004123"/>
    </source>
</evidence>
<dbReference type="GO" id="GO:0005634">
    <property type="term" value="C:nucleus"/>
    <property type="evidence" value="ECO:0007669"/>
    <property type="project" value="UniProtKB-SubCell"/>
</dbReference>
<keyword evidence="2" id="KW-0805">Transcription regulation</keyword>
<evidence type="ECO:0000256" key="4">
    <source>
        <dbReference type="ARBA" id="ARBA00023163"/>
    </source>
</evidence>
<comment type="caution">
    <text evidence="8">The sequence shown here is derived from an EMBL/GenBank/DDBJ whole genome shotgun (WGS) entry which is preliminary data.</text>
</comment>
<evidence type="ECO:0000256" key="2">
    <source>
        <dbReference type="ARBA" id="ARBA00023015"/>
    </source>
</evidence>
<feature type="region of interest" description="Disordered" evidence="6">
    <location>
        <begin position="155"/>
        <end position="187"/>
    </location>
</feature>
<keyword evidence="9" id="KW-1185">Reference proteome</keyword>
<accession>A0AAV5HXX6</accession>
<organism evidence="8 9">
    <name type="scientific">Rubroshorea leprosula</name>
    <dbReference type="NCBI Taxonomy" id="152421"/>
    <lineage>
        <taxon>Eukaryota</taxon>
        <taxon>Viridiplantae</taxon>
        <taxon>Streptophyta</taxon>
        <taxon>Embryophyta</taxon>
        <taxon>Tracheophyta</taxon>
        <taxon>Spermatophyta</taxon>
        <taxon>Magnoliopsida</taxon>
        <taxon>eudicotyledons</taxon>
        <taxon>Gunneridae</taxon>
        <taxon>Pentapetalae</taxon>
        <taxon>rosids</taxon>
        <taxon>malvids</taxon>
        <taxon>Malvales</taxon>
        <taxon>Dipterocarpaceae</taxon>
        <taxon>Rubroshorea</taxon>
    </lineage>
</organism>
<gene>
    <name evidence="8" type="ORF">SLEP1_g7195</name>
</gene>
<keyword evidence="5" id="KW-0539">Nucleus</keyword>
<reference evidence="8 9" key="1">
    <citation type="journal article" date="2021" name="Commun. Biol.">
        <title>The genome of Shorea leprosula (Dipterocarpaceae) highlights the ecological relevance of drought in aseasonal tropical rainforests.</title>
        <authorList>
            <person name="Ng K.K.S."/>
            <person name="Kobayashi M.J."/>
            <person name="Fawcett J.A."/>
            <person name="Hatakeyama M."/>
            <person name="Paape T."/>
            <person name="Ng C.H."/>
            <person name="Ang C.C."/>
            <person name="Tnah L.H."/>
            <person name="Lee C.T."/>
            <person name="Nishiyama T."/>
            <person name="Sese J."/>
            <person name="O'Brien M.J."/>
            <person name="Copetti D."/>
            <person name="Mohd Noor M.I."/>
            <person name="Ong R.C."/>
            <person name="Putra M."/>
            <person name="Sireger I.Z."/>
            <person name="Indrioko S."/>
            <person name="Kosugi Y."/>
            <person name="Izuno A."/>
            <person name="Isagi Y."/>
            <person name="Lee S.L."/>
            <person name="Shimizu K.K."/>
        </authorList>
    </citation>
    <scope>NUCLEOTIDE SEQUENCE [LARGE SCALE GENOMIC DNA]</scope>
    <source>
        <strain evidence="8">214</strain>
    </source>
</reference>
<dbReference type="InterPro" id="IPR050655">
    <property type="entry name" value="Plant_B3_domain"/>
</dbReference>
<dbReference type="Proteomes" id="UP001054252">
    <property type="component" value="Unassembled WGS sequence"/>
</dbReference>
<feature type="domain" description="TF-B3" evidence="7">
    <location>
        <begin position="258"/>
        <end position="310"/>
    </location>
</feature>
<evidence type="ECO:0000256" key="5">
    <source>
        <dbReference type="ARBA" id="ARBA00023242"/>
    </source>
</evidence>
<proteinExistence type="predicted"/>
<dbReference type="AlphaFoldDB" id="A0AAV5HXX6"/>
<evidence type="ECO:0000313" key="9">
    <source>
        <dbReference type="Proteomes" id="UP001054252"/>
    </source>
</evidence>
<dbReference type="InterPro" id="IPR003340">
    <property type="entry name" value="B3_DNA-bd"/>
</dbReference>
<dbReference type="InterPro" id="IPR015300">
    <property type="entry name" value="DNA-bd_pseudobarrel_sf"/>
</dbReference>
<comment type="subcellular location">
    <subcellularLocation>
        <location evidence="1">Nucleus</location>
    </subcellularLocation>
</comment>
<dbReference type="EMBL" id="BPVZ01000007">
    <property type="protein sequence ID" value="GKU93618.1"/>
    <property type="molecule type" value="Genomic_DNA"/>
</dbReference>
<sequence>MKSPGLGDLGCMEFTSHTPHFFKIILDDTGRCEKLRIPEKFAKRYGSDILSPVFLKVPSGAVWEVELKMCDDDTWLWNGWSEFAKHYSLGYGSFLVFRYEGNCHFHVIIFDKTALEIAYPCVRTHVKVPNPTNGGFQDLMMEDDISVEILDEVPPSKKTRVRSASPSSQPRRMTRSTSNLRSPDIKPSRVKYEIQEPEFDAKRSGKHPQKMEVCRRKPTLGHKEREKALLRASSFNSKHPFFAVVMQPSYIYDKCRMTWSVVCSREKKPKLLCGWKEFAQGNNLEVGDVCVFEMINQTKITFSVAIFRNVQDAKIGQAPVGCSEMSSPAQKCCIPDVPTRKRALVPTEKARDPPRVTSFKSENPSFTVTIQPSYVHSDVNVPCFFVEEHVKQNVEDVKLQIGDRLWPVKLLRSSRYRKTKLTSGWGTFVTQNSVKVGEVCMFELINREEAVLKVHIFRKSAE</sequence>
<dbReference type="Pfam" id="PF02362">
    <property type="entry name" value="B3"/>
    <property type="match status" value="3"/>
</dbReference>
<evidence type="ECO:0000313" key="8">
    <source>
        <dbReference type="EMBL" id="GKU93618.1"/>
    </source>
</evidence>
<name>A0AAV5HXX6_9ROSI</name>
<dbReference type="Gene3D" id="2.40.330.10">
    <property type="entry name" value="DNA-binding pseudobarrel domain"/>
    <property type="match status" value="4"/>
</dbReference>
<feature type="domain" description="TF-B3" evidence="7">
    <location>
        <begin position="20"/>
        <end position="113"/>
    </location>
</feature>
<keyword evidence="3" id="KW-0238">DNA-binding</keyword>
<feature type="domain" description="TF-B3" evidence="7">
    <location>
        <begin position="364"/>
        <end position="460"/>
    </location>
</feature>
<dbReference type="SMART" id="SM01019">
    <property type="entry name" value="B3"/>
    <property type="match status" value="3"/>
</dbReference>
<dbReference type="PROSITE" id="PS50863">
    <property type="entry name" value="B3"/>
    <property type="match status" value="3"/>
</dbReference>
<dbReference type="SUPFAM" id="SSF101936">
    <property type="entry name" value="DNA-binding pseudobarrel domain"/>
    <property type="match status" value="3"/>
</dbReference>
<feature type="compositionally biased region" description="Polar residues" evidence="6">
    <location>
        <begin position="162"/>
        <end position="181"/>
    </location>
</feature>
<keyword evidence="4" id="KW-0804">Transcription</keyword>
<evidence type="ECO:0000259" key="7">
    <source>
        <dbReference type="PROSITE" id="PS50863"/>
    </source>
</evidence>
<dbReference type="CDD" id="cd10017">
    <property type="entry name" value="B3_DNA"/>
    <property type="match status" value="3"/>
</dbReference>